<evidence type="ECO:0000313" key="3">
    <source>
        <dbReference type="Proteomes" id="UP000008206"/>
    </source>
</evidence>
<dbReference type="Pfam" id="PF21948">
    <property type="entry name" value="LplA-B_cat"/>
    <property type="match status" value="1"/>
</dbReference>
<dbReference type="GO" id="GO:0016874">
    <property type="term" value="F:ligase activity"/>
    <property type="evidence" value="ECO:0007669"/>
    <property type="project" value="UniProtKB-KW"/>
</dbReference>
<feature type="domain" description="BPL/LPL catalytic" evidence="1">
    <location>
        <begin position="36"/>
        <end position="224"/>
    </location>
</feature>
<proteinExistence type="predicted"/>
<dbReference type="PROSITE" id="PS51733">
    <property type="entry name" value="BPL_LPL_CATALYTIC"/>
    <property type="match status" value="1"/>
</dbReference>
<dbReference type="OrthoDB" id="9774653at2"/>
<keyword evidence="3" id="KW-1185">Reference proteome</keyword>
<dbReference type="InterPro" id="IPR004143">
    <property type="entry name" value="BPL_LPL_catalytic"/>
</dbReference>
<dbReference type="PANTHER" id="PTHR43679">
    <property type="entry name" value="OCTANOYLTRANSFERASE LIPM-RELATED"/>
    <property type="match status" value="1"/>
</dbReference>
<dbReference type="InterPro" id="IPR050664">
    <property type="entry name" value="Octanoyltrans_LipM/LipL"/>
</dbReference>
<evidence type="ECO:0000259" key="1">
    <source>
        <dbReference type="PROSITE" id="PS51733"/>
    </source>
</evidence>
<dbReference type="KEGG" id="cyj:Cyan7822_0639"/>
<dbReference type="SUPFAM" id="SSF55681">
    <property type="entry name" value="Class II aaRS and biotin synthetases"/>
    <property type="match status" value="1"/>
</dbReference>
<name>E0U9I3_GLOV7</name>
<dbReference type="EMBL" id="CP002198">
    <property type="protein sequence ID" value="ADN12675.1"/>
    <property type="molecule type" value="Genomic_DNA"/>
</dbReference>
<dbReference type="InterPro" id="IPR045864">
    <property type="entry name" value="aa-tRNA-synth_II/BPL/LPL"/>
</dbReference>
<dbReference type="PANTHER" id="PTHR43679:SF2">
    <property type="entry name" value="OCTANOYL-[GCVH]:PROTEIN N-OCTANOYLTRANSFERASE"/>
    <property type="match status" value="1"/>
</dbReference>
<dbReference type="STRING" id="497965.Cyan7822_0639"/>
<reference evidence="3" key="1">
    <citation type="journal article" date="2011" name="MBio">
        <title>Novel metabolic attributes of the genus Cyanothece, comprising a group of unicellular nitrogen-fixing Cyanobacteria.</title>
        <authorList>
            <person name="Bandyopadhyay A."/>
            <person name="Elvitigala T."/>
            <person name="Welsh E."/>
            <person name="Stockel J."/>
            <person name="Liberton M."/>
            <person name="Min H."/>
            <person name="Sherman L.A."/>
            <person name="Pakrasi H.B."/>
        </authorList>
    </citation>
    <scope>NUCLEOTIDE SEQUENCE [LARGE SCALE GENOMIC DNA]</scope>
    <source>
        <strain evidence="3">PCC 7822</strain>
    </source>
</reference>
<dbReference type="AlphaFoldDB" id="E0U9I3"/>
<sequence>MSTSAPLPWRFIPLMAASGRLQMAVDTWLLEQHLKGNQPSVLRFYRFEPLVISLGFLQRTYPQHWDSLQIERVRRPTGGRAVLHSNDLCYSVITSNIKGKRAEIYQQLCEFLVQGWRDLGLELYYGEAGRGYIHKASCFGTATNADLVDAEGNKFIGSALRCSHEGIIQQGSMQLDTDPNLFQAIFGEAAPKAQFKNVFEDQAFLENIISTLTDAACRCFNIELIAQPLSDEELVKITKIANL</sequence>
<keyword evidence="2" id="KW-0436">Ligase</keyword>
<organism evidence="2 3">
    <name type="scientific">Gloeothece verrucosa (strain PCC 7822)</name>
    <name type="common">Cyanothece sp. (strain PCC 7822)</name>
    <dbReference type="NCBI Taxonomy" id="497965"/>
    <lineage>
        <taxon>Bacteria</taxon>
        <taxon>Bacillati</taxon>
        <taxon>Cyanobacteriota</taxon>
        <taxon>Cyanophyceae</taxon>
        <taxon>Oscillatoriophycideae</taxon>
        <taxon>Chroococcales</taxon>
        <taxon>Aphanothecaceae</taxon>
        <taxon>Gloeothece</taxon>
        <taxon>Gloeothece verrucosa</taxon>
    </lineage>
</organism>
<dbReference type="eggNOG" id="COG0095">
    <property type="taxonomic scope" value="Bacteria"/>
</dbReference>
<dbReference type="RefSeq" id="WP_013320785.1">
    <property type="nucleotide sequence ID" value="NC_014501.1"/>
</dbReference>
<gene>
    <name evidence="2" type="ordered locus">Cyan7822_0639</name>
</gene>
<dbReference type="Proteomes" id="UP000008206">
    <property type="component" value="Chromosome"/>
</dbReference>
<dbReference type="Gene3D" id="3.30.930.10">
    <property type="entry name" value="Bira Bifunctional Protein, Domain 2"/>
    <property type="match status" value="1"/>
</dbReference>
<protein>
    <submittedName>
        <fullName evidence="2">Biotin/lipoate A/B protein ligase</fullName>
    </submittedName>
</protein>
<evidence type="ECO:0000313" key="2">
    <source>
        <dbReference type="EMBL" id="ADN12675.1"/>
    </source>
</evidence>
<dbReference type="HOGENOM" id="CLU_022986_5_3_3"/>
<accession>E0U9I3</accession>